<gene>
    <name evidence="1" type="ORF">RDV89_13025</name>
</gene>
<reference evidence="1 2" key="1">
    <citation type="submission" date="2023-08" db="EMBL/GenBank/DDBJ databases">
        <title>Nocardioides seae sp. nov., a bacterium isolated from a soil.</title>
        <authorList>
            <person name="Wang X."/>
        </authorList>
    </citation>
    <scope>NUCLEOTIDE SEQUENCE [LARGE SCALE GENOMIC DNA]</scope>
    <source>
        <strain evidence="1 2">YZH12</strain>
    </source>
</reference>
<keyword evidence="2" id="KW-1185">Reference proteome</keyword>
<sequence>MRWRRGARRANDPEPPAEHLHERLVAAIVGTLGPTLRRLAGEHLYAVALTTDDDVMTVDLLAHTEEALARLTGGAVDEDGTDGEAAAYLRWWPDEWGASSDDVAPDDGAETLVTLSRALADAGDAAPDHDRWRTRGRDLLDAALGDERVRAALAAHRPVSAPVLFVTTTDGDLARTVASLDALNPDHPRPALVAAARAYLSS</sequence>
<protein>
    <submittedName>
        <fullName evidence="1">DUF4303 domain-containing protein</fullName>
    </submittedName>
</protein>
<dbReference type="Proteomes" id="UP001268542">
    <property type="component" value="Unassembled WGS sequence"/>
</dbReference>
<evidence type="ECO:0000313" key="2">
    <source>
        <dbReference type="Proteomes" id="UP001268542"/>
    </source>
</evidence>
<organism evidence="1 2">
    <name type="scientific">Nocardioides imazamoxiresistens</name>
    <dbReference type="NCBI Taxonomy" id="3231893"/>
    <lineage>
        <taxon>Bacteria</taxon>
        <taxon>Bacillati</taxon>
        <taxon>Actinomycetota</taxon>
        <taxon>Actinomycetes</taxon>
        <taxon>Propionibacteriales</taxon>
        <taxon>Nocardioidaceae</taxon>
        <taxon>Nocardioides</taxon>
    </lineage>
</organism>
<accession>A0ABU3PXM5</accession>
<evidence type="ECO:0000313" key="1">
    <source>
        <dbReference type="EMBL" id="MDT9593998.1"/>
    </source>
</evidence>
<comment type="caution">
    <text evidence="1">The sequence shown here is derived from an EMBL/GenBank/DDBJ whole genome shotgun (WGS) entry which is preliminary data.</text>
</comment>
<dbReference type="EMBL" id="JAVYII010000005">
    <property type="protein sequence ID" value="MDT9593998.1"/>
    <property type="molecule type" value="Genomic_DNA"/>
</dbReference>
<dbReference type="RefSeq" id="WP_315733483.1">
    <property type="nucleotide sequence ID" value="NZ_JAVYII010000005.1"/>
</dbReference>
<proteinExistence type="predicted"/>
<name>A0ABU3PXM5_9ACTN</name>
<dbReference type="InterPro" id="IPR025409">
    <property type="entry name" value="DUF4303"/>
</dbReference>
<dbReference type="Pfam" id="PF14136">
    <property type="entry name" value="DUF4303"/>
    <property type="match status" value="1"/>
</dbReference>